<evidence type="ECO:0008006" key="3">
    <source>
        <dbReference type="Google" id="ProtNLM"/>
    </source>
</evidence>
<dbReference type="RefSeq" id="WP_254181644.1">
    <property type="nucleotide sequence ID" value="NZ_JANARS010000004.1"/>
</dbReference>
<evidence type="ECO:0000313" key="1">
    <source>
        <dbReference type="EMBL" id="MCP3422451.1"/>
    </source>
</evidence>
<dbReference type="EMBL" id="JANARS010000004">
    <property type="protein sequence ID" value="MCP3422451.1"/>
    <property type="molecule type" value="Genomic_DNA"/>
</dbReference>
<proteinExistence type="predicted"/>
<accession>A0ABT1L0S7</accession>
<protein>
    <recommendedName>
        <fullName evidence="3">DUF695 domain-containing protein</fullName>
    </recommendedName>
</protein>
<name>A0ABT1L0S7_9ACTN</name>
<evidence type="ECO:0000313" key="2">
    <source>
        <dbReference type="Proteomes" id="UP001204524"/>
    </source>
</evidence>
<keyword evidence="2" id="KW-1185">Reference proteome</keyword>
<comment type="caution">
    <text evidence="1">The sequence shown here is derived from an EMBL/GenBank/DDBJ whole genome shotgun (WGS) entry which is preliminary data.</text>
</comment>
<gene>
    <name evidence="1" type="ORF">NCI01_11640</name>
</gene>
<dbReference type="Proteomes" id="UP001204524">
    <property type="component" value="Unassembled WGS sequence"/>
</dbReference>
<reference evidence="1 2" key="1">
    <citation type="submission" date="2022-06" db="EMBL/GenBank/DDBJ databases">
        <authorList>
            <person name="So Y."/>
        </authorList>
    </citation>
    <scope>NUCLEOTIDE SEQUENCE [LARGE SCALE GENOMIC DNA]</scope>
    <source>
        <strain evidence="1 2">STR3</strain>
    </source>
</reference>
<organism evidence="1 2">
    <name type="scientific">Nocardioides pinisoli</name>
    <dbReference type="NCBI Taxonomy" id="2950279"/>
    <lineage>
        <taxon>Bacteria</taxon>
        <taxon>Bacillati</taxon>
        <taxon>Actinomycetota</taxon>
        <taxon>Actinomycetes</taxon>
        <taxon>Propionibacteriales</taxon>
        <taxon>Nocardioidaceae</taxon>
        <taxon>Nocardioides</taxon>
    </lineage>
</organism>
<sequence>MERGVDTWWDHLVDVLATLGEVTDRDPGGLTVVLDEGGGSTRAVEIVMTPDEWDDMCGIGGWEMDAGAQHVRQQVKDLPRDKSYLVYSLYNLVPCDSPSLPVDPAFARLQELAAQHPNGIPGGRWYAYKPDQA</sequence>